<dbReference type="InterPro" id="IPR036318">
    <property type="entry name" value="FAD-bd_PCMH-like_sf"/>
</dbReference>
<dbReference type="GO" id="GO:0071949">
    <property type="term" value="F:FAD binding"/>
    <property type="evidence" value="ECO:0007669"/>
    <property type="project" value="InterPro"/>
</dbReference>
<dbReference type="Gene3D" id="3.30.465.10">
    <property type="match status" value="1"/>
</dbReference>
<evidence type="ECO:0000313" key="4">
    <source>
        <dbReference type="EMBL" id="SVC46229.1"/>
    </source>
</evidence>
<dbReference type="SUPFAM" id="SSF55103">
    <property type="entry name" value="FAD-linked oxidases, C-terminal domain"/>
    <property type="match status" value="1"/>
</dbReference>
<dbReference type="Pfam" id="PF02913">
    <property type="entry name" value="FAD-oxidase_C"/>
    <property type="match status" value="1"/>
</dbReference>
<dbReference type="AlphaFoldDB" id="A0A382MBG9"/>
<dbReference type="InterPro" id="IPR016167">
    <property type="entry name" value="FAD-bd_PCMH_sub1"/>
</dbReference>
<dbReference type="EMBL" id="UINC01092551">
    <property type="protein sequence ID" value="SVC46229.1"/>
    <property type="molecule type" value="Genomic_DNA"/>
</dbReference>
<reference evidence="4" key="1">
    <citation type="submission" date="2018-05" db="EMBL/GenBank/DDBJ databases">
        <authorList>
            <person name="Lanie J.A."/>
            <person name="Ng W.-L."/>
            <person name="Kazmierczak K.M."/>
            <person name="Andrzejewski T.M."/>
            <person name="Davidsen T.M."/>
            <person name="Wayne K.J."/>
            <person name="Tettelin H."/>
            <person name="Glass J.I."/>
            <person name="Rusch D."/>
            <person name="Podicherti R."/>
            <person name="Tsui H.-C.T."/>
            <person name="Winkler M.E."/>
        </authorList>
    </citation>
    <scope>NUCLEOTIDE SEQUENCE</scope>
</reference>
<dbReference type="InterPro" id="IPR016166">
    <property type="entry name" value="FAD-bd_PCMH"/>
</dbReference>
<keyword evidence="1" id="KW-0285">Flavoprotein</keyword>
<name>A0A382MBG9_9ZZZZ</name>
<dbReference type="PANTHER" id="PTHR43716">
    <property type="entry name" value="D-2-HYDROXYGLUTARATE DEHYDROGENASE, MITOCHONDRIAL"/>
    <property type="match status" value="1"/>
</dbReference>
<dbReference type="InterPro" id="IPR004113">
    <property type="entry name" value="FAD-bd_oxidored_4_C"/>
</dbReference>
<dbReference type="GO" id="GO:0022904">
    <property type="term" value="P:respiratory electron transport chain"/>
    <property type="evidence" value="ECO:0007669"/>
    <property type="project" value="TreeGrafter"/>
</dbReference>
<dbReference type="Gene3D" id="3.30.43.10">
    <property type="entry name" value="Uridine Diphospho-n-acetylenolpyruvylglucosamine Reductase, domain 2"/>
    <property type="match status" value="1"/>
</dbReference>
<protein>
    <recommendedName>
        <fullName evidence="3">FAD-binding PCMH-type domain-containing protein</fullName>
    </recommendedName>
</protein>
<dbReference type="InterPro" id="IPR016169">
    <property type="entry name" value="FAD-bd_PCMH_sub2"/>
</dbReference>
<dbReference type="PANTHER" id="PTHR43716:SF2">
    <property type="entry name" value="BLL6224 PROTEIN"/>
    <property type="match status" value="1"/>
</dbReference>
<dbReference type="Pfam" id="PF01565">
    <property type="entry name" value="FAD_binding_4"/>
    <property type="match status" value="1"/>
</dbReference>
<dbReference type="SUPFAM" id="SSF56176">
    <property type="entry name" value="FAD-binding/transporter-associated domain-like"/>
    <property type="match status" value="1"/>
</dbReference>
<dbReference type="InterPro" id="IPR016164">
    <property type="entry name" value="FAD-linked_Oxase-like_C"/>
</dbReference>
<sequence>MQEIVSKKNVITNENDLDKFNNDWRGYYNFKSICAVLPESVIDIKKIIKFCSQENIKIVPQAGNTSLTGASVPSKNDYEIILNCRKMNKILSIDKDNLLIEVEAGATLDSVKEYASKNNFYFPISLSSSGSSLIAGNIATNAGGVNALKYGTMRDNLQGIEIVLADATKISSMSPMKKNNTGYDIKNLFCGSEGTLGIITKALLKIYPKPKDFFHCIFAFESIENTVSFFNEFHKLFYEKLESAEIIPKISIDLTIKHGFLKKSFFNKEYGSYLLCKFSLFEEKQSFENFFIQKINILNNKFEDLIIPQSIQQENNLWKFRDDLVESYKMEGKFITNDISLPINNLNKFITIASKKIDKFIPSTR</sequence>
<accession>A0A382MBG9</accession>
<dbReference type="InterPro" id="IPR006094">
    <property type="entry name" value="Oxid_FAD_bind_N"/>
</dbReference>
<evidence type="ECO:0000256" key="2">
    <source>
        <dbReference type="ARBA" id="ARBA00022827"/>
    </source>
</evidence>
<feature type="domain" description="FAD-binding PCMH-type" evidence="3">
    <location>
        <begin position="28"/>
        <end position="209"/>
    </location>
</feature>
<keyword evidence="2" id="KW-0274">FAD</keyword>
<gene>
    <name evidence="4" type="ORF">METZ01_LOCUS299083</name>
</gene>
<evidence type="ECO:0000259" key="3">
    <source>
        <dbReference type="PROSITE" id="PS51387"/>
    </source>
</evidence>
<dbReference type="GO" id="GO:0003824">
    <property type="term" value="F:catalytic activity"/>
    <property type="evidence" value="ECO:0007669"/>
    <property type="project" value="InterPro"/>
</dbReference>
<dbReference type="PROSITE" id="PS51387">
    <property type="entry name" value="FAD_PCMH"/>
    <property type="match status" value="1"/>
</dbReference>
<evidence type="ECO:0000256" key="1">
    <source>
        <dbReference type="ARBA" id="ARBA00022630"/>
    </source>
</evidence>
<feature type="non-terminal residue" evidence="4">
    <location>
        <position position="365"/>
    </location>
</feature>
<organism evidence="4">
    <name type="scientific">marine metagenome</name>
    <dbReference type="NCBI Taxonomy" id="408172"/>
    <lineage>
        <taxon>unclassified sequences</taxon>
        <taxon>metagenomes</taxon>
        <taxon>ecological metagenomes</taxon>
    </lineage>
</organism>
<proteinExistence type="predicted"/>
<dbReference type="Gene3D" id="3.30.70.2190">
    <property type="match status" value="1"/>
</dbReference>
<dbReference type="InterPro" id="IPR051264">
    <property type="entry name" value="FAD-oxidored/transferase_4"/>
</dbReference>